<sequence length="153" mass="17742">MSESIKLTLADIQTIKTEMNEAIKLVKYYASQYKGKEHYEHLGGSCVMSATNTVNTIIGSAQYLDGGFLMPDEIHVERLVDWYISNKTFDGDRDVLTFYFASYIKRKINDLYRSIDNDTLATTLTLIGNKEARKEFKNQCRKRKRLQVKIIRQ</sequence>
<keyword evidence="4" id="KW-1185">Reference proteome</keyword>
<gene>
    <name evidence="1" type="ORF">HHA03_16260</name>
    <name evidence="2" type="ORF">SAMN05421839_1215</name>
</gene>
<dbReference type="EMBL" id="BJWI01000024">
    <property type="protein sequence ID" value="GEM02094.1"/>
    <property type="molecule type" value="Genomic_DNA"/>
</dbReference>
<accession>A0A1I5QED3</accession>
<organism evidence="2 3">
    <name type="scientific">Halolactibacillus halophilus</name>
    <dbReference type="NCBI Taxonomy" id="306540"/>
    <lineage>
        <taxon>Bacteria</taxon>
        <taxon>Bacillati</taxon>
        <taxon>Bacillota</taxon>
        <taxon>Bacilli</taxon>
        <taxon>Bacillales</taxon>
        <taxon>Bacillaceae</taxon>
        <taxon>Halolactibacillus</taxon>
    </lineage>
</organism>
<dbReference type="AlphaFoldDB" id="A0A1I5QED3"/>
<dbReference type="Proteomes" id="UP000242243">
    <property type="component" value="Unassembled WGS sequence"/>
</dbReference>
<evidence type="ECO:0000313" key="1">
    <source>
        <dbReference type="EMBL" id="GEM02094.1"/>
    </source>
</evidence>
<name>A0A1I5QED3_9BACI</name>
<dbReference type="EMBL" id="FOXC01000021">
    <property type="protein sequence ID" value="SFP44613.1"/>
    <property type="molecule type" value="Genomic_DNA"/>
</dbReference>
<dbReference type="OrthoDB" id="2869593at2"/>
<dbReference type="RefSeq" id="WP_089832273.1">
    <property type="nucleotide sequence ID" value="NZ_BJWI01000024.1"/>
</dbReference>
<reference evidence="1 4" key="2">
    <citation type="submission" date="2019-07" db="EMBL/GenBank/DDBJ databases">
        <title>Whole genome shotgun sequence of Halolactibacillus halophilus NBRC 100868.</title>
        <authorList>
            <person name="Hosoyama A."/>
            <person name="Uohara A."/>
            <person name="Ohji S."/>
            <person name="Ichikawa N."/>
        </authorList>
    </citation>
    <scope>NUCLEOTIDE SEQUENCE [LARGE SCALE GENOMIC DNA]</scope>
    <source>
        <strain evidence="1 4">NBRC 100868</strain>
    </source>
</reference>
<reference evidence="2 3" key="1">
    <citation type="submission" date="2016-10" db="EMBL/GenBank/DDBJ databases">
        <authorList>
            <person name="de Groot N.N."/>
        </authorList>
    </citation>
    <scope>NUCLEOTIDE SEQUENCE [LARGE SCALE GENOMIC DNA]</scope>
    <source>
        <strain evidence="2 3">DSM 17073</strain>
    </source>
</reference>
<protein>
    <submittedName>
        <fullName evidence="2">Uncharacterized protein</fullName>
    </submittedName>
</protein>
<dbReference type="STRING" id="306540.SAMN05421839_1215"/>
<proteinExistence type="predicted"/>
<evidence type="ECO:0000313" key="3">
    <source>
        <dbReference type="Proteomes" id="UP000242243"/>
    </source>
</evidence>
<evidence type="ECO:0000313" key="2">
    <source>
        <dbReference type="EMBL" id="SFP44613.1"/>
    </source>
</evidence>
<evidence type="ECO:0000313" key="4">
    <source>
        <dbReference type="Proteomes" id="UP000321547"/>
    </source>
</evidence>
<dbReference type="Proteomes" id="UP000321547">
    <property type="component" value="Unassembled WGS sequence"/>
</dbReference>